<name>A0A2Z6P4Q5_TRISU</name>
<accession>A0A2Z6P4Q5</accession>
<protein>
    <submittedName>
        <fullName evidence="2">Uncharacterized protein</fullName>
    </submittedName>
</protein>
<dbReference type="AlphaFoldDB" id="A0A2Z6P4Q5"/>
<evidence type="ECO:0000256" key="1">
    <source>
        <dbReference type="SAM" id="MobiDB-lite"/>
    </source>
</evidence>
<gene>
    <name evidence="2" type="ORF">TSUD_413170</name>
</gene>
<feature type="compositionally biased region" description="Polar residues" evidence="1">
    <location>
        <begin position="49"/>
        <end position="69"/>
    </location>
</feature>
<evidence type="ECO:0000313" key="2">
    <source>
        <dbReference type="EMBL" id="GAU51398.1"/>
    </source>
</evidence>
<organism evidence="2 3">
    <name type="scientific">Trifolium subterraneum</name>
    <name type="common">Subterranean clover</name>
    <dbReference type="NCBI Taxonomy" id="3900"/>
    <lineage>
        <taxon>Eukaryota</taxon>
        <taxon>Viridiplantae</taxon>
        <taxon>Streptophyta</taxon>
        <taxon>Embryophyta</taxon>
        <taxon>Tracheophyta</taxon>
        <taxon>Spermatophyta</taxon>
        <taxon>Magnoliopsida</taxon>
        <taxon>eudicotyledons</taxon>
        <taxon>Gunneridae</taxon>
        <taxon>Pentapetalae</taxon>
        <taxon>rosids</taxon>
        <taxon>fabids</taxon>
        <taxon>Fabales</taxon>
        <taxon>Fabaceae</taxon>
        <taxon>Papilionoideae</taxon>
        <taxon>50 kb inversion clade</taxon>
        <taxon>NPAAA clade</taxon>
        <taxon>Hologalegina</taxon>
        <taxon>IRL clade</taxon>
        <taxon>Trifolieae</taxon>
        <taxon>Trifolium</taxon>
    </lineage>
</organism>
<feature type="region of interest" description="Disordered" evidence="1">
    <location>
        <begin position="1"/>
        <end position="69"/>
    </location>
</feature>
<reference evidence="3" key="1">
    <citation type="journal article" date="2017" name="Front. Plant Sci.">
        <title>Climate Clever Clovers: New Paradigm to Reduce the Environmental Footprint of Ruminants by Breeding Low Methanogenic Forages Utilizing Haplotype Variation.</title>
        <authorList>
            <person name="Kaur P."/>
            <person name="Appels R."/>
            <person name="Bayer P.E."/>
            <person name="Keeble-Gagnere G."/>
            <person name="Wang J."/>
            <person name="Hirakawa H."/>
            <person name="Shirasawa K."/>
            <person name="Vercoe P."/>
            <person name="Stefanova K."/>
            <person name="Durmic Z."/>
            <person name="Nichols P."/>
            <person name="Revell C."/>
            <person name="Isobe S.N."/>
            <person name="Edwards D."/>
            <person name="Erskine W."/>
        </authorList>
    </citation>
    <scope>NUCLEOTIDE SEQUENCE [LARGE SCALE GENOMIC DNA]</scope>
    <source>
        <strain evidence="3">cv. Daliak</strain>
    </source>
</reference>
<proteinExistence type="predicted"/>
<dbReference type="Proteomes" id="UP000242715">
    <property type="component" value="Unassembled WGS sequence"/>
</dbReference>
<dbReference type="EMBL" id="DF975114">
    <property type="protein sequence ID" value="GAU51398.1"/>
    <property type="molecule type" value="Genomic_DNA"/>
</dbReference>
<dbReference type="OrthoDB" id="1416309at2759"/>
<keyword evidence="3" id="KW-1185">Reference proteome</keyword>
<feature type="compositionally biased region" description="Polar residues" evidence="1">
    <location>
        <begin position="22"/>
        <end position="40"/>
    </location>
</feature>
<sequence length="69" mass="7344">MSTNYIRDGLGYSDPPPPPPAANTNSQTSPGSTQIQQGMAYTNDPPPEANNNSQRSQTRSVDGLSYSNT</sequence>
<evidence type="ECO:0000313" key="3">
    <source>
        <dbReference type="Proteomes" id="UP000242715"/>
    </source>
</evidence>